<evidence type="ECO:0000256" key="4">
    <source>
        <dbReference type="ARBA" id="ARBA00022516"/>
    </source>
</evidence>
<organism evidence="15">
    <name type="scientific">Chrysotila carterae</name>
    <name type="common">Marine alga</name>
    <name type="synonym">Syracosphaera carterae</name>
    <dbReference type="NCBI Taxonomy" id="13221"/>
    <lineage>
        <taxon>Eukaryota</taxon>
        <taxon>Haptista</taxon>
        <taxon>Haptophyta</taxon>
        <taxon>Prymnesiophyceae</taxon>
        <taxon>Isochrysidales</taxon>
        <taxon>Isochrysidaceae</taxon>
        <taxon>Chrysotila</taxon>
    </lineage>
</organism>
<evidence type="ECO:0000256" key="5">
    <source>
        <dbReference type="ARBA" id="ARBA00022679"/>
    </source>
</evidence>
<evidence type="ECO:0000256" key="12">
    <source>
        <dbReference type="ARBA" id="ARBA00023315"/>
    </source>
</evidence>
<dbReference type="AlphaFoldDB" id="A0A7S4B4M0"/>
<feature type="transmembrane region" description="Helical" evidence="14">
    <location>
        <begin position="214"/>
        <end position="235"/>
    </location>
</feature>
<keyword evidence="6 14" id="KW-0812">Transmembrane</keyword>
<keyword evidence="10" id="KW-0594">Phospholipid biosynthesis</keyword>
<dbReference type="GO" id="GO:0016746">
    <property type="term" value="F:acyltransferase activity"/>
    <property type="evidence" value="ECO:0007669"/>
    <property type="project" value="UniProtKB-KW"/>
</dbReference>
<comment type="similarity">
    <text evidence="2">Belongs to the GPC1 family.</text>
</comment>
<name>A0A7S4B4M0_CHRCT</name>
<evidence type="ECO:0000313" key="15">
    <source>
        <dbReference type="EMBL" id="CAE0753862.1"/>
    </source>
</evidence>
<evidence type="ECO:0000256" key="1">
    <source>
        <dbReference type="ARBA" id="ARBA00004141"/>
    </source>
</evidence>
<evidence type="ECO:0000256" key="14">
    <source>
        <dbReference type="SAM" id="Phobius"/>
    </source>
</evidence>
<dbReference type="PANTHER" id="PTHR31201">
    <property type="entry name" value="OS01G0585100 PROTEIN"/>
    <property type="match status" value="1"/>
</dbReference>
<protein>
    <recommendedName>
        <fullName evidence="3">Glycerophosphocholine acyltransferase 1</fullName>
    </recommendedName>
</protein>
<keyword evidence="8" id="KW-0443">Lipid metabolism</keyword>
<comment type="subcellular location">
    <subcellularLocation>
        <location evidence="1">Membrane</location>
        <topology evidence="1">Multi-pass membrane protein</topology>
    </subcellularLocation>
</comment>
<sequence length="409" mass="46457">MEKRRSSRFSERASRLTERFSARREGLRASLVRHGRLPQHIHNRVRKHLTGAEDRRIRDIIRERFETPPVVRLVDKASFLFGVIGCALIEYAVLQQPHNFSSFYMYAMIPLLCLRLWLYTQLKWHYFLLDFCYAANLACLVQVLLFPTSPTLIMINYVNASGPLALAIPTWRNSLVFHSLDKITSTFLHTLPALLLFCTRWYPPPGYVPEEQLSLSASLGGGLAAYMGWQALYLLHTEVVFRHRLSSHRDLMTSIRWLTTTPYSGITLVVHRLLRGCGVLAPDEMFNSEQWKTKLIFIAVQFVYTAVTMLPVHLLWASFRLHLGFLLAIYGICVWNGASYYIEVFSKAYRKKFEGDEAARRAAMLEALEAPGFATAAPAPSMDAPNMAAPSMAAPSLEPGVAETKIKSQ</sequence>
<keyword evidence="7 14" id="KW-1133">Transmembrane helix</keyword>
<gene>
    <name evidence="15" type="ORF">PCAR00345_LOCUS6449</name>
</gene>
<feature type="transmembrane region" description="Helical" evidence="14">
    <location>
        <begin position="77"/>
        <end position="94"/>
    </location>
</feature>
<evidence type="ECO:0000256" key="8">
    <source>
        <dbReference type="ARBA" id="ARBA00023098"/>
    </source>
</evidence>
<feature type="transmembrane region" description="Helical" evidence="14">
    <location>
        <begin position="322"/>
        <end position="342"/>
    </location>
</feature>
<keyword evidence="9 14" id="KW-0472">Membrane</keyword>
<keyword evidence="5" id="KW-0808">Transferase</keyword>
<evidence type="ECO:0000256" key="11">
    <source>
        <dbReference type="ARBA" id="ARBA00023264"/>
    </source>
</evidence>
<reference evidence="15" key="1">
    <citation type="submission" date="2021-01" db="EMBL/GenBank/DDBJ databases">
        <authorList>
            <person name="Corre E."/>
            <person name="Pelletier E."/>
            <person name="Niang G."/>
            <person name="Scheremetjew M."/>
            <person name="Finn R."/>
            <person name="Kale V."/>
            <person name="Holt S."/>
            <person name="Cochrane G."/>
            <person name="Meng A."/>
            <person name="Brown T."/>
            <person name="Cohen L."/>
        </authorList>
    </citation>
    <scope>NUCLEOTIDE SEQUENCE</scope>
    <source>
        <strain evidence="15">CCMP645</strain>
    </source>
</reference>
<dbReference type="GO" id="GO:0006656">
    <property type="term" value="P:phosphatidylcholine biosynthetic process"/>
    <property type="evidence" value="ECO:0007669"/>
    <property type="project" value="TreeGrafter"/>
</dbReference>
<accession>A0A7S4B4M0</accession>
<dbReference type="EMBL" id="HBIZ01010861">
    <property type="protein sequence ID" value="CAE0753862.1"/>
    <property type="molecule type" value="Transcribed_RNA"/>
</dbReference>
<evidence type="ECO:0000256" key="9">
    <source>
        <dbReference type="ARBA" id="ARBA00023136"/>
    </source>
</evidence>
<keyword evidence="11" id="KW-1208">Phospholipid metabolism</keyword>
<feature type="compositionally biased region" description="Low complexity" evidence="13">
    <location>
        <begin position="384"/>
        <end position="396"/>
    </location>
</feature>
<evidence type="ECO:0000256" key="2">
    <source>
        <dbReference type="ARBA" id="ARBA00006675"/>
    </source>
</evidence>
<feature type="region of interest" description="Disordered" evidence="13">
    <location>
        <begin position="384"/>
        <end position="409"/>
    </location>
</feature>
<feature type="transmembrane region" description="Helical" evidence="14">
    <location>
        <begin position="100"/>
        <end position="119"/>
    </location>
</feature>
<evidence type="ECO:0000256" key="3">
    <source>
        <dbReference type="ARBA" id="ARBA00019082"/>
    </source>
</evidence>
<dbReference type="InterPro" id="IPR021261">
    <property type="entry name" value="GPCAT"/>
</dbReference>
<keyword evidence="4" id="KW-0444">Lipid biosynthesis</keyword>
<proteinExistence type="inferred from homology"/>
<evidence type="ECO:0000256" key="7">
    <source>
        <dbReference type="ARBA" id="ARBA00022989"/>
    </source>
</evidence>
<feature type="transmembrane region" description="Helical" evidence="14">
    <location>
        <begin position="295"/>
        <end position="316"/>
    </location>
</feature>
<keyword evidence="12" id="KW-0012">Acyltransferase</keyword>
<evidence type="ECO:0000256" key="6">
    <source>
        <dbReference type="ARBA" id="ARBA00022692"/>
    </source>
</evidence>
<feature type="transmembrane region" description="Helical" evidence="14">
    <location>
        <begin position="126"/>
        <end position="146"/>
    </location>
</feature>
<dbReference type="PANTHER" id="PTHR31201:SF1">
    <property type="entry name" value="GLYCEROPHOSPHOCHOLINE ACYLTRANSFERASE 1"/>
    <property type="match status" value="1"/>
</dbReference>
<dbReference type="GO" id="GO:0016020">
    <property type="term" value="C:membrane"/>
    <property type="evidence" value="ECO:0007669"/>
    <property type="project" value="UniProtKB-SubCell"/>
</dbReference>
<evidence type="ECO:0000256" key="13">
    <source>
        <dbReference type="SAM" id="MobiDB-lite"/>
    </source>
</evidence>
<dbReference type="Pfam" id="PF10998">
    <property type="entry name" value="DUF2838"/>
    <property type="match status" value="1"/>
</dbReference>
<evidence type="ECO:0000256" key="10">
    <source>
        <dbReference type="ARBA" id="ARBA00023209"/>
    </source>
</evidence>